<protein>
    <submittedName>
        <fullName evidence="3">DUF748 domain-containing protein</fullName>
    </submittedName>
</protein>
<comment type="caution">
    <text evidence="3">The sequence shown here is derived from an EMBL/GenBank/DDBJ whole genome shotgun (WGS) entry which is preliminary data.</text>
</comment>
<feature type="transmembrane region" description="Helical" evidence="2">
    <location>
        <begin position="12"/>
        <end position="38"/>
    </location>
</feature>
<dbReference type="Proteomes" id="UP001617669">
    <property type="component" value="Unassembled WGS sequence"/>
</dbReference>
<dbReference type="Pfam" id="PF05359">
    <property type="entry name" value="DUF748"/>
    <property type="match status" value="1"/>
</dbReference>
<feature type="compositionally biased region" description="Low complexity" evidence="1">
    <location>
        <begin position="536"/>
        <end position="548"/>
    </location>
</feature>
<sequence length="1172" mass="127895">MADRKIIAGKAWRALTSLPFLMLLGFWVSYLLFGYFAVNPIAQRLLPGVAENKLASRLSVERVDFDPLRLAVTVKQLQLTTPEGASLASVERLHADLELSGLFRFAWRLKDIHLAAPHVSFEILPGGESNWAALIAKLNEKPDEPKSEGMARLLVDHILIERGDVEYVDRNRPEAFRAVLEPLGLELDGFSTLPEDLGDYAILAKLPEQGGTLKWKGELGLNPVVSSGKFELEGLKLAKLLAVLPPGALPIKLASGQLKTKLDYQFAIVQDKPEATINNFSLVLDDAAATLLQSQAQEGKLELKQLAVELPSLQFKMQEQAQVQFDALKLALADIKLTQHGKPLLALPSITVEQVGLDLQAHQLDIGSLAVAQGQVNATRQRDGHVNWQQLHVASTPDDGQPEASEDSDHASPHPWSIHLNQANIDGLKLDYTDETFKQPLQVAVDNLSLNLKFAIEQGKSRVEEIESNIGPFSLRSGANSKPVAHLERLALQGGQVDIAAQKASLQAVLLKGLGADVLRDAKQVNWQAILEPAQAAAQGPAHQAKTAQAKPGAEKGAPSSWAFDLKRFALEDAGLHFNDSSTKAPVTLDIEQASLEVKDVSLDTKRALPVSVAFKVKQGGNFSASGKLAPEPMSGDINLKLAAFSLKPFAPYVNQFAMLKLNNGAVSTQGKLNLKQSKQLAMQYQGGFSVDQLDIVEEDTGQAFLGWRSLSTNSLKLALAPDSLHIGELKVNQPRGKFIIYEDRSLNVQRILREQPTATAQATPVQAPTKAADPFPVAIERIRIDNANLEFADLSLTPQFGTHINTLSGVINGMSTMPTTTAQVELDGKVDDYGSARIRGSLQPFQATEFTDLKLIFRNLEMNRLTPYSGKFAGRRIDSGRLSVDLEYKIKNRQLAGANKFIVNKLKLGEKVASEDAVNLPLDLAIALLEDSNGVIDLDLPVAGSLDDPEFSYGKIVWKAIVNVLGKLVTSPFRALGNLLGISSDKLEALMFDPGSAELVPPEQEKLKVISEALAKRPALVLQVAPVLDDKADGRALQVQFVRNQVAAKMGIQLQPGEKPGPVDTHNKKVRSALDKLGKEQLTPEARDGIKQEKDEAAYYEKLLDALNKQAKLEPSWLEALANERQEAVRRYLLETLSLDAGKVQVKPLNRISTDENEVKMPLELGVERKE</sequence>
<keyword evidence="2" id="KW-1133">Transmembrane helix</keyword>
<dbReference type="RefSeq" id="WP_400878995.1">
    <property type="nucleotide sequence ID" value="NZ_JBIWXY010000001.1"/>
</dbReference>
<evidence type="ECO:0000256" key="2">
    <source>
        <dbReference type="SAM" id="Phobius"/>
    </source>
</evidence>
<accession>A0ABW8GID4</accession>
<dbReference type="InterPro" id="IPR052894">
    <property type="entry name" value="AsmA-related"/>
</dbReference>
<evidence type="ECO:0000313" key="4">
    <source>
        <dbReference type="Proteomes" id="UP001617669"/>
    </source>
</evidence>
<dbReference type="PANTHER" id="PTHR30441">
    <property type="entry name" value="DUF748 DOMAIN-CONTAINING PROTEIN"/>
    <property type="match status" value="1"/>
</dbReference>
<keyword evidence="4" id="KW-1185">Reference proteome</keyword>
<proteinExistence type="predicted"/>
<evidence type="ECO:0000256" key="1">
    <source>
        <dbReference type="SAM" id="MobiDB-lite"/>
    </source>
</evidence>
<gene>
    <name evidence="3" type="ORF">ACIKP9_02755</name>
</gene>
<reference evidence="3 4" key="1">
    <citation type="submission" date="2024-11" db="EMBL/GenBank/DDBJ databases">
        <authorList>
            <person name="Kaparullina E.N."/>
            <person name="Delegan Y.A."/>
            <person name="Doronina N.V."/>
        </authorList>
    </citation>
    <scope>NUCLEOTIDE SEQUENCE [LARGE SCALE GENOMIC DNA]</scope>
    <source>
        <strain evidence="3 4">7sh_L</strain>
    </source>
</reference>
<dbReference type="InterPro" id="IPR008023">
    <property type="entry name" value="DUF748"/>
</dbReference>
<keyword evidence="2" id="KW-0472">Membrane</keyword>
<dbReference type="EMBL" id="JBIWXY010000001">
    <property type="protein sequence ID" value="MFJ5445141.1"/>
    <property type="molecule type" value="Genomic_DNA"/>
</dbReference>
<organism evidence="3 4">
    <name type="scientific">Methylobacillus methanolivorans</name>
    <dbReference type="NCBI Taxonomy" id="1848927"/>
    <lineage>
        <taxon>Bacteria</taxon>
        <taxon>Pseudomonadati</taxon>
        <taxon>Pseudomonadota</taxon>
        <taxon>Betaproteobacteria</taxon>
        <taxon>Nitrosomonadales</taxon>
        <taxon>Methylophilaceae</taxon>
        <taxon>Methylobacillus</taxon>
    </lineage>
</organism>
<feature type="region of interest" description="Disordered" evidence="1">
    <location>
        <begin position="536"/>
        <end position="559"/>
    </location>
</feature>
<feature type="region of interest" description="Disordered" evidence="1">
    <location>
        <begin position="394"/>
        <end position="416"/>
    </location>
</feature>
<name>A0ABW8GID4_9PROT</name>
<dbReference type="PANTHER" id="PTHR30441:SF8">
    <property type="entry name" value="DUF748 DOMAIN-CONTAINING PROTEIN"/>
    <property type="match status" value="1"/>
</dbReference>
<evidence type="ECO:0000313" key="3">
    <source>
        <dbReference type="EMBL" id="MFJ5445141.1"/>
    </source>
</evidence>
<keyword evidence="2" id="KW-0812">Transmembrane</keyword>